<dbReference type="InterPro" id="IPR039175">
    <property type="entry name" value="TIM22"/>
</dbReference>
<dbReference type="GO" id="GO:0045036">
    <property type="term" value="P:protein targeting to chloroplast"/>
    <property type="evidence" value="ECO:0007669"/>
    <property type="project" value="TreeGrafter"/>
</dbReference>
<dbReference type="Pfam" id="PF02466">
    <property type="entry name" value="Tim17"/>
    <property type="match status" value="1"/>
</dbReference>
<name>A0A7I8L6S2_SPIIN</name>
<evidence type="ECO:0000256" key="4">
    <source>
        <dbReference type="ARBA" id="ARBA00023136"/>
    </source>
</evidence>
<evidence type="ECO:0000256" key="2">
    <source>
        <dbReference type="ARBA" id="ARBA00022692"/>
    </source>
</evidence>
<gene>
    <name evidence="5" type="ORF">SI8410_11015643</name>
</gene>
<dbReference type="GO" id="GO:0042721">
    <property type="term" value="C:TIM22 mitochondrial import inner membrane insertion complex"/>
    <property type="evidence" value="ECO:0007669"/>
    <property type="project" value="InterPro"/>
</dbReference>
<dbReference type="GO" id="GO:0008320">
    <property type="term" value="F:protein transmembrane transporter activity"/>
    <property type="evidence" value="ECO:0007669"/>
    <property type="project" value="TreeGrafter"/>
</dbReference>
<evidence type="ECO:0000313" key="5">
    <source>
        <dbReference type="EMBL" id="CAA7404965.1"/>
    </source>
</evidence>
<dbReference type="SUPFAM" id="SSF47769">
    <property type="entry name" value="SAM/Pointed domain"/>
    <property type="match status" value="1"/>
</dbReference>
<organism evidence="5 6">
    <name type="scientific">Spirodela intermedia</name>
    <name type="common">Intermediate duckweed</name>
    <dbReference type="NCBI Taxonomy" id="51605"/>
    <lineage>
        <taxon>Eukaryota</taxon>
        <taxon>Viridiplantae</taxon>
        <taxon>Streptophyta</taxon>
        <taxon>Embryophyta</taxon>
        <taxon>Tracheophyta</taxon>
        <taxon>Spermatophyta</taxon>
        <taxon>Magnoliopsida</taxon>
        <taxon>Liliopsida</taxon>
        <taxon>Araceae</taxon>
        <taxon>Lemnoideae</taxon>
        <taxon>Spirodela</taxon>
    </lineage>
</organism>
<evidence type="ECO:0000256" key="1">
    <source>
        <dbReference type="ARBA" id="ARBA00004141"/>
    </source>
</evidence>
<keyword evidence="2" id="KW-0812">Transmembrane</keyword>
<keyword evidence="6" id="KW-1185">Reference proteome</keyword>
<keyword evidence="4" id="KW-0472">Membrane</keyword>
<dbReference type="AlphaFoldDB" id="A0A7I8L6S2"/>
<evidence type="ECO:0000256" key="3">
    <source>
        <dbReference type="ARBA" id="ARBA00022989"/>
    </source>
</evidence>
<dbReference type="CDD" id="cd09487">
    <property type="entry name" value="SAM_superfamily"/>
    <property type="match status" value="1"/>
</dbReference>
<dbReference type="PANTHER" id="PTHR14110:SF6">
    <property type="entry name" value="OS04G0405100 PROTEIN"/>
    <property type="match status" value="1"/>
</dbReference>
<evidence type="ECO:0000313" key="6">
    <source>
        <dbReference type="Proteomes" id="UP000663760"/>
    </source>
</evidence>
<comment type="subcellular location">
    <subcellularLocation>
        <location evidence="1">Membrane</location>
        <topology evidence="1">Multi-pass membrane protein</topology>
    </subcellularLocation>
</comment>
<dbReference type="OrthoDB" id="507126at2759"/>
<dbReference type="Proteomes" id="UP000663760">
    <property type="component" value="Chromosome 11"/>
</dbReference>
<accession>A0A7I8L6S2</accession>
<dbReference type="EMBL" id="LR746274">
    <property type="protein sequence ID" value="CAA7404965.1"/>
    <property type="molecule type" value="Genomic_DNA"/>
</dbReference>
<protein>
    <submittedName>
        <fullName evidence="5">Uncharacterized protein</fullName>
    </submittedName>
</protein>
<sequence>MGGPGALRRKEEQREAVGAAFSAPFAVLSSASSPLAVAQKWITEKQERFQVWMAQQSIPVETAITTGLGAIQGGVLGGLISSLSKDLQAETAKNAASGLEASSANPFLQPEGMAGSPLVQARNFAVLTGVNAGISCAMKRIRGVDDIQNGMTAAFGSGFVFSLVSTPGSPNFASAVGTGAFFALIQGGFHKFGEMMPKGAGPSEDVYYTQARSMLTRLGLDRYEKNFRKGLLTDATLPLLTDSALQDAGIPPGPRLVILDHVRRDPEFSKARR</sequence>
<proteinExistence type="predicted"/>
<dbReference type="PANTHER" id="PTHR14110">
    <property type="entry name" value="MITOCHONDRIAL IMPORT INNER MEMBRANE TRANSLOCASE SUBUNIT TIM22"/>
    <property type="match status" value="1"/>
</dbReference>
<dbReference type="InterPro" id="IPR013761">
    <property type="entry name" value="SAM/pointed_sf"/>
</dbReference>
<dbReference type="GO" id="GO:0009706">
    <property type="term" value="C:chloroplast inner membrane"/>
    <property type="evidence" value="ECO:0007669"/>
    <property type="project" value="TreeGrafter"/>
</dbReference>
<dbReference type="Gene3D" id="1.10.150.50">
    <property type="entry name" value="Transcription Factor, Ets-1"/>
    <property type="match status" value="1"/>
</dbReference>
<dbReference type="GO" id="GO:0045039">
    <property type="term" value="P:protein insertion into mitochondrial inner membrane"/>
    <property type="evidence" value="ECO:0007669"/>
    <property type="project" value="InterPro"/>
</dbReference>
<reference evidence="5" key="1">
    <citation type="submission" date="2020-02" db="EMBL/GenBank/DDBJ databases">
        <authorList>
            <person name="Scholz U."/>
            <person name="Mascher M."/>
            <person name="Fiebig A."/>
        </authorList>
    </citation>
    <scope>NUCLEOTIDE SEQUENCE</scope>
</reference>
<keyword evidence="3" id="KW-1133">Transmembrane helix</keyword>